<proteinExistence type="predicted"/>
<dbReference type="AlphaFoldDB" id="A0A1J5TCI8"/>
<gene>
    <name evidence="1" type="ORF">GALL_20490</name>
</gene>
<evidence type="ECO:0000313" key="1">
    <source>
        <dbReference type="EMBL" id="OIR17827.1"/>
    </source>
</evidence>
<sequence length="86" mass="9738">MCISTETMNEIELSLLDFHKISNNPLPMLKGSFPELSFLRMSDSDIDEAPFRSLVNYNLYLLDGRDHCVQITHNLSDATAVVIAHK</sequence>
<name>A0A1J5TCI8_9ZZZZ</name>
<protein>
    <submittedName>
        <fullName evidence="1">Uncharacterized protein</fullName>
    </submittedName>
</protein>
<organism evidence="1">
    <name type="scientific">mine drainage metagenome</name>
    <dbReference type="NCBI Taxonomy" id="410659"/>
    <lineage>
        <taxon>unclassified sequences</taxon>
        <taxon>metagenomes</taxon>
        <taxon>ecological metagenomes</taxon>
    </lineage>
</organism>
<comment type="caution">
    <text evidence="1">The sequence shown here is derived from an EMBL/GenBank/DDBJ whole genome shotgun (WGS) entry which is preliminary data.</text>
</comment>
<dbReference type="EMBL" id="MLJW01000004">
    <property type="protein sequence ID" value="OIR17827.1"/>
    <property type="molecule type" value="Genomic_DNA"/>
</dbReference>
<reference evidence="1" key="1">
    <citation type="submission" date="2016-10" db="EMBL/GenBank/DDBJ databases">
        <title>Sequence of Gallionella enrichment culture.</title>
        <authorList>
            <person name="Poehlein A."/>
            <person name="Muehling M."/>
            <person name="Daniel R."/>
        </authorList>
    </citation>
    <scope>NUCLEOTIDE SEQUENCE</scope>
</reference>
<accession>A0A1J5TCI8</accession>